<feature type="compositionally biased region" description="Low complexity" evidence="1">
    <location>
        <begin position="272"/>
        <end position="289"/>
    </location>
</feature>
<organism evidence="2 3">
    <name type="scientific">Trichoderma ghanense</name>
    <dbReference type="NCBI Taxonomy" id="65468"/>
    <lineage>
        <taxon>Eukaryota</taxon>
        <taxon>Fungi</taxon>
        <taxon>Dikarya</taxon>
        <taxon>Ascomycota</taxon>
        <taxon>Pezizomycotina</taxon>
        <taxon>Sordariomycetes</taxon>
        <taxon>Hypocreomycetidae</taxon>
        <taxon>Hypocreales</taxon>
        <taxon>Hypocreaceae</taxon>
        <taxon>Trichoderma</taxon>
    </lineage>
</organism>
<feature type="region of interest" description="Disordered" evidence="1">
    <location>
        <begin position="247"/>
        <end position="290"/>
    </location>
</feature>
<protein>
    <submittedName>
        <fullName evidence="2">Uncharacterized protein</fullName>
    </submittedName>
</protein>
<feature type="compositionally biased region" description="Polar residues" evidence="1">
    <location>
        <begin position="248"/>
        <end position="258"/>
    </location>
</feature>
<reference evidence="2 3" key="1">
    <citation type="submission" date="2018-01" db="EMBL/GenBank/DDBJ databases">
        <title>Genome characterization of the sugarcane-associated fungus Trichoderma ghanense CCMA-1212 and their application in lignocelulose bioconversion.</title>
        <authorList>
            <person name="Steindorff A.S."/>
            <person name="Mendes T.D."/>
            <person name="Vilela E.S.D."/>
            <person name="Rodrigues D.S."/>
            <person name="Formighieri E.F."/>
            <person name="Melo I.S."/>
            <person name="Favaro L.C.L."/>
        </authorList>
    </citation>
    <scope>NUCLEOTIDE SEQUENCE [LARGE SCALE GENOMIC DNA]</scope>
    <source>
        <strain evidence="2 3">CCMA-1212</strain>
    </source>
</reference>
<evidence type="ECO:0000313" key="2">
    <source>
        <dbReference type="EMBL" id="TFB05318.1"/>
    </source>
</evidence>
<evidence type="ECO:0000313" key="3">
    <source>
        <dbReference type="Proteomes" id="UP001642720"/>
    </source>
</evidence>
<keyword evidence="3" id="KW-1185">Reference proteome</keyword>
<sequence length="341" mass="36030">MGEYVGGRDAKGDLYGSEIAGRAMNLPGSGNACNVPGNRRLAEGLRLCQWAWRGFRGPRKGLLAPCTGHAEKSISWAPHRRDMPLAAREAGARSTCGGPPECGAVQRSGWGPEVQVWTPTAPSTPGEPGSPPCCSQATGVYMCMCGYLYGAPSSGLHVLHRTWYLCDAAVIDVDVTAPAIPLFSLSQPTKSPRFTSLQNAEWRCCRPPPLFYDAASLQLAGFQSVGLRPALLGETAEKAVASGAVQEFSGSPPAQSLSRLLESPSEGQGVESKSLASPAQQPASQMPPATSNWCLRAWPTEKISPCDPLLAGRCTSKHANQGRIVKRRNHATGRLGALAVA</sequence>
<dbReference type="EMBL" id="PPTA01000003">
    <property type="protein sequence ID" value="TFB05318.1"/>
    <property type="molecule type" value="Genomic_DNA"/>
</dbReference>
<accession>A0ABY2HAP3</accession>
<dbReference type="RefSeq" id="XP_073561519.1">
    <property type="nucleotide sequence ID" value="XM_073700403.1"/>
</dbReference>
<name>A0ABY2HAP3_9HYPO</name>
<evidence type="ECO:0000256" key="1">
    <source>
        <dbReference type="SAM" id="MobiDB-lite"/>
    </source>
</evidence>
<proteinExistence type="predicted"/>
<comment type="caution">
    <text evidence="2">The sequence shown here is derived from an EMBL/GenBank/DDBJ whole genome shotgun (WGS) entry which is preliminary data.</text>
</comment>
<dbReference type="GeneID" id="300574853"/>
<gene>
    <name evidence="2" type="ORF">CCMA1212_003039</name>
</gene>
<dbReference type="Proteomes" id="UP001642720">
    <property type="component" value="Unassembled WGS sequence"/>
</dbReference>